<dbReference type="AlphaFoldDB" id="A0A9P4T7Z6"/>
<evidence type="ECO:0008006" key="5">
    <source>
        <dbReference type="Google" id="ProtNLM"/>
    </source>
</evidence>
<feature type="transmembrane region" description="Helical" evidence="2">
    <location>
        <begin position="184"/>
        <end position="204"/>
    </location>
</feature>
<dbReference type="Proteomes" id="UP000801428">
    <property type="component" value="Unassembled WGS sequence"/>
</dbReference>
<gene>
    <name evidence="3" type="ORF">E8E13_004661</name>
</gene>
<keyword evidence="2" id="KW-1133">Transmembrane helix</keyword>
<feature type="transmembrane region" description="Helical" evidence="2">
    <location>
        <begin position="521"/>
        <end position="539"/>
    </location>
</feature>
<keyword evidence="2" id="KW-0812">Transmembrane</keyword>
<feature type="transmembrane region" description="Helical" evidence="2">
    <location>
        <begin position="156"/>
        <end position="172"/>
    </location>
</feature>
<reference evidence="3" key="1">
    <citation type="submission" date="2019-04" db="EMBL/GenBank/DDBJ databases">
        <title>Sequencing of skin fungus with MAO and IRED activity.</title>
        <authorList>
            <person name="Marsaioli A.J."/>
            <person name="Bonatto J.M.C."/>
            <person name="Reis Junior O."/>
        </authorList>
    </citation>
    <scope>NUCLEOTIDE SEQUENCE</scope>
    <source>
        <strain evidence="3">30M1</strain>
    </source>
</reference>
<dbReference type="InterPro" id="IPR010640">
    <property type="entry name" value="Low_temperature_requirement_A"/>
</dbReference>
<feature type="transmembrane region" description="Helical" evidence="2">
    <location>
        <begin position="251"/>
        <end position="273"/>
    </location>
</feature>
<protein>
    <recommendedName>
        <fullName evidence="5">Low temperature requirement A</fullName>
    </recommendedName>
</protein>
<feature type="transmembrane region" description="Helical" evidence="2">
    <location>
        <begin position="582"/>
        <end position="607"/>
    </location>
</feature>
<accession>A0A9P4T7Z6</accession>
<feature type="region of interest" description="Disordered" evidence="1">
    <location>
        <begin position="775"/>
        <end position="831"/>
    </location>
</feature>
<feature type="compositionally biased region" description="Low complexity" evidence="1">
    <location>
        <begin position="694"/>
        <end position="708"/>
    </location>
</feature>
<evidence type="ECO:0000313" key="4">
    <source>
        <dbReference type="Proteomes" id="UP000801428"/>
    </source>
</evidence>
<feature type="transmembrane region" description="Helical" evidence="2">
    <location>
        <begin position="216"/>
        <end position="239"/>
    </location>
</feature>
<dbReference type="Pfam" id="PF06772">
    <property type="entry name" value="LtrA"/>
    <property type="match status" value="1"/>
</dbReference>
<feature type="compositionally biased region" description="Polar residues" evidence="1">
    <location>
        <begin position="675"/>
        <end position="693"/>
    </location>
</feature>
<organism evidence="3 4">
    <name type="scientific">Curvularia kusanoi</name>
    <name type="common">Cochliobolus kusanoi</name>
    <dbReference type="NCBI Taxonomy" id="90978"/>
    <lineage>
        <taxon>Eukaryota</taxon>
        <taxon>Fungi</taxon>
        <taxon>Dikarya</taxon>
        <taxon>Ascomycota</taxon>
        <taxon>Pezizomycotina</taxon>
        <taxon>Dothideomycetes</taxon>
        <taxon>Pleosporomycetidae</taxon>
        <taxon>Pleosporales</taxon>
        <taxon>Pleosporineae</taxon>
        <taxon>Pleosporaceae</taxon>
        <taxon>Curvularia</taxon>
    </lineage>
</organism>
<feature type="transmembrane region" description="Helical" evidence="2">
    <location>
        <begin position="285"/>
        <end position="307"/>
    </location>
</feature>
<comment type="caution">
    <text evidence="3">The sequence shown here is derived from an EMBL/GenBank/DDBJ whole genome shotgun (WGS) entry which is preliminary data.</text>
</comment>
<feature type="transmembrane region" description="Helical" evidence="2">
    <location>
        <begin position="551"/>
        <end position="570"/>
    </location>
</feature>
<feature type="transmembrane region" description="Helical" evidence="2">
    <location>
        <begin position="123"/>
        <end position="144"/>
    </location>
</feature>
<dbReference type="OrthoDB" id="3177213at2759"/>
<feature type="compositionally biased region" description="Low complexity" evidence="1">
    <location>
        <begin position="658"/>
        <end position="674"/>
    </location>
</feature>
<dbReference type="PANTHER" id="PTHR42101:SF1">
    <property type="entry name" value="LOW TEMPERATURE REQUIREMENT A"/>
    <property type="match status" value="1"/>
</dbReference>
<keyword evidence="2" id="KW-0472">Membrane</keyword>
<feature type="compositionally biased region" description="Basic residues" evidence="1">
    <location>
        <begin position="712"/>
        <end position="721"/>
    </location>
</feature>
<evidence type="ECO:0000256" key="1">
    <source>
        <dbReference type="SAM" id="MobiDB-lite"/>
    </source>
</evidence>
<evidence type="ECO:0000313" key="3">
    <source>
        <dbReference type="EMBL" id="KAF2996869.1"/>
    </source>
</evidence>
<dbReference type="PANTHER" id="PTHR42101">
    <property type="entry name" value="CHROMOSOME 16, WHOLE GENOME SHOTGUN SEQUENCE"/>
    <property type="match status" value="1"/>
</dbReference>
<feature type="compositionally biased region" description="Basic and acidic residues" evidence="1">
    <location>
        <begin position="785"/>
        <end position="812"/>
    </location>
</feature>
<dbReference type="EMBL" id="SWKU01000025">
    <property type="protein sequence ID" value="KAF2996869.1"/>
    <property type="molecule type" value="Genomic_DNA"/>
</dbReference>
<evidence type="ECO:0000256" key="2">
    <source>
        <dbReference type="SAM" id="Phobius"/>
    </source>
</evidence>
<feature type="region of interest" description="Disordered" evidence="1">
    <location>
        <begin position="657"/>
        <end position="748"/>
    </location>
</feature>
<name>A0A9P4T7Z6_CURKU</name>
<sequence length="831" mass="92719">MDLSRYFSVRRRQRSREAQGLEDESIRSYLPFLASPINEDAREALSNRTSDVEKTTIHTSGAESSATTILAGNGRTSSGNIVIYKPHHEASSIELFYDLFFVGNLAYFTAMHQHTDAESLINYLKLFTLLWFTWLGTTLFDVRFGIDCVWTRLHKAIQFGVFTGFVFAGPVFDKYNNSYDGESYHQFALVLIVSRACIAIQYAVVMWQGRMFKQTLLPLALSTAIYVAAAVAYAVTLVVFPKNGVGLDEQITWVIIAIVEGLAVLLIAMTWRIVSFKYTHIVERLQLLTLIIIGEGIIGMIKSVACITKGQAKNNTTELGSVIAAVLLLYLIYMLYFDQFSEDRFGTLRQQIWSLLHYPLHMAIVICVEGNTSLIVWNSAVQALKFIWRIESEDYSDPADNFDSAAEYITFLNNSMISIDNRFRSKKWQKAYDWNLNLTSISTYTSDYGFKSDMWNNQTGSLVRTMFTKAQVFVFEAHADTLAKLNAVTPVDQPRTRNTQQATKDRLAAIYDVFDATVMSFYIGAGAMLLILAILYWFNKMHKTKYEFGEMINRVVVGFALIIVGVATVIGDKSTEGFKFVASHWMIAIVVLLFILVLVLDNLLILLQRKTTRRNARRTYHSASSSLSTTTANDNSTLTLLRSAPQQAYTPSLHHAYTRAPSRSPSRGPAPTSRVQSGTSTPTLHPLSRPQTRASSPSGPSISSPALLGSGGHHHHHHQRHYSTQGPPGSHNHHHRRGRSGASEAQSSHTVVDFAYHIPPPPTPGYQGEEGIGVAMSPPVVPERNPSRGRVELAKGKGKGKERMREASREWSDGLGSDGEEMARLGRARTG</sequence>
<feature type="transmembrane region" description="Helical" evidence="2">
    <location>
        <begin position="319"/>
        <end position="337"/>
    </location>
</feature>
<proteinExistence type="predicted"/>
<keyword evidence="4" id="KW-1185">Reference proteome</keyword>